<dbReference type="InterPro" id="IPR052836">
    <property type="entry name" value="PRRT_domain-containing"/>
</dbReference>
<dbReference type="InterPro" id="IPR059081">
    <property type="entry name" value="PRRT3-4"/>
</dbReference>
<feature type="domain" description="Proline-rich transmembrane protein 3/4" evidence="8">
    <location>
        <begin position="40"/>
        <end position="219"/>
    </location>
</feature>
<evidence type="ECO:0000256" key="4">
    <source>
        <dbReference type="ARBA" id="ARBA00022729"/>
    </source>
</evidence>
<keyword evidence="3 7" id="KW-0812">Transmembrane</keyword>
<protein>
    <submittedName>
        <fullName evidence="10">Uncharacterized protein LOC111086054</fullName>
    </submittedName>
</protein>
<dbReference type="Pfam" id="PF25987">
    <property type="entry name" value="PRRT3"/>
    <property type="match status" value="2"/>
</dbReference>
<feature type="transmembrane region" description="Helical" evidence="7">
    <location>
        <begin position="442"/>
        <end position="461"/>
    </location>
</feature>
<feature type="transmembrane region" description="Helical" evidence="7">
    <location>
        <begin position="53"/>
        <end position="78"/>
    </location>
</feature>
<proteinExistence type="predicted"/>
<feature type="transmembrane region" description="Helical" evidence="7">
    <location>
        <begin position="191"/>
        <end position="215"/>
    </location>
</feature>
<keyword evidence="9" id="KW-1185">Reference proteome</keyword>
<evidence type="ECO:0000256" key="3">
    <source>
        <dbReference type="ARBA" id="ARBA00022692"/>
    </source>
</evidence>
<evidence type="ECO:0000256" key="1">
    <source>
        <dbReference type="ARBA" id="ARBA00004141"/>
    </source>
</evidence>
<keyword evidence="4" id="KW-0732">Signal</keyword>
<keyword evidence="2" id="KW-0597">Phosphoprotein</keyword>
<dbReference type="PANTHER" id="PTHR35578:SF6">
    <property type="entry name" value="PROLINE-RICH TRANSMEMBRANE PROTEIN 4"/>
    <property type="match status" value="1"/>
</dbReference>
<evidence type="ECO:0000256" key="2">
    <source>
        <dbReference type="ARBA" id="ARBA00022553"/>
    </source>
</evidence>
<evidence type="ECO:0000313" key="9">
    <source>
        <dbReference type="Proteomes" id="UP000694941"/>
    </source>
</evidence>
<sequence>MLNATPLADWIFSTLNTSEHAYTDISPLQLEEWWWEKIQVKPDWLQLQKTLEWVWQVHTFGLACLFLFMACVSFFTFLSLQAQLSARPNLSTLSVCLCISGVTQSLGLFIDPYGSKEMMPNVLTAILGDLTFPCLLSSLSFLQIDFQHIIQINVDPSSVTNETLLSVIITSHFFLVLAADILWTLKSSYQVIWLVTQLIFTAWGIYLSSSCLWNYSKFLRSLVNFPLVFLSRNDLSFSSQKGFYHLGRPAQTSITTVTKSRLEVTSSRSKSYDYMIQAPQGGLTYDQIKSSSKTTTAEGIDHNDSSVTKPQSNCFIISPEARKSLSYEINSCLDQPTMPANSQLVQPLQTFRLESNSTGPFILGHIDNSVSSSGGQASQQRRRTLPNFQAMEQMPCCEFRSSRCSLYQSQRSSRTFSQEFQTDTNDVRLNRRSRVEKRIRKIIAAAMLGLTLCMLQLYSVLGPHGLFAESSNVSVVPWFCFQTVCRIVEFLLGYLLISITKYSLHSYCCRDNRSSCKT</sequence>
<evidence type="ECO:0000256" key="7">
    <source>
        <dbReference type="SAM" id="Phobius"/>
    </source>
</evidence>
<dbReference type="PANTHER" id="PTHR35578">
    <property type="entry name" value="PROLINE-RICH TRANSMEMBRANE PROTEIN 4-RELATED"/>
    <property type="match status" value="1"/>
</dbReference>
<evidence type="ECO:0000259" key="8">
    <source>
        <dbReference type="Pfam" id="PF25987"/>
    </source>
</evidence>
<evidence type="ECO:0000313" key="10">
    <source>
        <dbReference type="RefSeq" id="XP_022243133.1"/>
    </source>
</evidence>
<feature type="transmembrane region" description="Helical" evidence="7">
    <location>
        <begin position="476"/>
        <end position="497"/>
    </location>
</feature>
<gene>
    <name evidence="10" type="primary">LOC111086054</name>
</gene>
<evidence type="ECO:0000256" key="6">
    <source>
        <dbReference type="ARBA" id="ARBA00023136"/>
    </source>
</evidence>
<name>A0ABM1SHM8_LIMPO</name>
<dbReference type="GeneID" id="111086054"/>
<organism evidence="9 10">
    <name type="scientific">Limulus polyphemus</name>
    <name type="common">Atlantic horseshoe crab</name>
    <dbReference type="NCBI Taxonomy" id="6850"/>
    <lineage>
        <taxon>Eukaryota</taxon>
        <taxon>Metazoa</taxon>
        <taxon>Ecdysozoa</taxon>
        <taxon>Arthropoda</taxon>
        <taxon>Chelicerata</taxon>
        <taxon>Merostomata</taxon>
        <taxon>Xiphosura</taxon>
        <taxon>Limulidae</taxon>
        <taxon>Limulus</taxon>
    </lineage>
</organism>
<feature type="transmembrane region" description="Helical" evidence="7">
    <location>
        <begin position="122"/>
        <end position="142"/>
    </location>
</feature>
<feature type="transmembrane region" description="Helical" evidence="7">
    <location>
        <begin position="163"/>
        <end position="185"/>
    </location>
</feature>
<keyword evidence="5 7" id="KW-1133">Transmembrane helix</keyword>
<feature type="domain" description="Proline-rich transmembrane protein 3/4" evidence="8">
    <location>
        <begin position="423"/>
        <end position="516"/>
    </location>
</feature>
<feature type="transmembrane region" description="Helical" evidence="7">
    <location>
        <begin position="90"/>
        <end position="110"/>
    </location>
</feature>
<dbReference type="Proteomes" id="UP000694941">
    <property type="component" value="Unplaced"/>
</dbReference>
<reference evidence="10" key="1">
    <citation type="submission" date="2025-08" db="UniProtKB">
        <authorList>
            <consortium name="RefSeq"/>
        </authorList>
    </citation>
    <scope>IDENTIFICATION</scope>
    <source>
        <tissue evidence="10">Muscle</tissue>
    </source>
</reference>
<keyword evidence="6 7" id="KW-0472">Membrane</keyword>
<dbReference type="RefSeq" id="XP_022243133.1">
    <property type="nucleotide sequence ID" value="XM_022387425.1"/>
</dbReference>
<accession>A0ABM1SHM8</accession>
<evidence type="ECO:0000256" key="5">
    <source>
        <dbReference type="ARBA" id="ARBA00022989"/>
    </source>
</evidence>
<comment type="subcellular location">
    <subcellularLocation>
        <location evidence="1">Membrane</location>
        <topology evidence="1">Multi-pass membrane protein</topology>
    </subcellularLocation>
</comment>